<protein>
    <recommendedName>
        <fullName evidence="4">DUF3017 domain-containing protein</fullName>
    </recommendedName>
</protein>
<dbReference type="Pfam" id="PF11222">
    <property type="entry name" value="DUF3017"/>
    <property type="match status" value="1"/>
</dbReference>
<evidence type="ECO:0008006" key="4">
    <source>
        <dbReference type="Google" id="ProtNLM"/>
    </source>
</evidence>
<organism evidence="2 3">
    <name type="scientific">Planobispora takensis</name>
    <dbReference type="NCBI Taxonomy" id="1367882"/>
    <lineage>
        <taxon>Bacteria</taxon>
        <taxon>Bacillati</taxon>
        <taxon>Actinomycetota</taxon>
        <taxon>Actinomycetes</taxon>
        <taxon>Streptosporangiales</taxon>
        <taxon>Streptosporangiaceae</taxon>
        <taxon>Planobispora</taxon>
    </lineage>
</organism>
<reference evidence="2" key="1">
    <citation type="submission" date="2021-01" db="EMBL/GenBank/DDBJ databases">
        <title>Whole genome shotgun sequence of Planobispora takensis NBRC 109077.</title>
        <authorList>
            <person name="Komaki H."/>
            <person name="Tamura T."/>
        </authorList>
    </citation>
    <scope>NUCLEOTIDE SEQUENCE</scope>
    <source>
        <strain evidence="2">NBRC 109077</strain>
    </source>
</reference>
<sequence>MSTIEERWGPYPLILVGAVLAVAYAALVDPYWGGFALGAVIALGAVVRLAGGGRLAVRKKATDVVTLGVLGLALMAGALVLEYSELMPF</sequence>
<dbReference type="InterPro" id="IPR021385">
    <property type="entry name" value="DUF3017"/>
</dbReference>
<feature type="transmembrane region" description="Helical" evidence="1">
    <location>
        <begin position="63"/>
        <end position="81"/>
    </location>
</feature>
<feature type="transmembrane region" description="Helical" evidence="1">
    <location>
        <begin position="32"/>
        <end position="51"/>
    </location>
</feature>
<comment type="caution">
    <text evidence="2">The sequence shown here is derived from an EMBL/GenBank/DDBJ whole genome shotgun (WGS) entry which is preliminary data.</text>
</comment>
<keyword evidence="1" id="KW-0472">Membrane</keyword>
<evidence type="ECO:0000313" key="3">
    <source>
        <dbReference type="Proteomes" id="UP000634476"/>
    </source>
</evidence>
<evidence type="ECO:0000313" key="2">
    <source>
        <dbReference type="EMBL" id="GII03466.1"/>
    </source>
</evidence>
<proteinExistence type="predicted"/>
<keyword evidence="3" id="KW-1185">Reference proteome</keyword>
<keyword evidence="1" id="KW-0812">Transmembrane</keyword>
<dbReference type="EMBL" id="BOOK01000039">
    <property type="protein sequence ID" value="GII03466.1"/>
    <property type="molecule type" value="Genomic_DNA"/>
</dbReference>
<name>A0A8J3T2Z1_9ACTN</name>
<feature type="transmembrane region" description="Helical" evidence="1">
    <location>
        <begin position="9"/>
        <end position="26"/>
    </location>
</feature>
<keyword evidence="1" id="KW-1133">Transmembrane helix</keyword>
<dbReference type="AlphaFoldDB" id="A0A8J3T2Z1"/>
<dbReference type="RefSeq" id="WP_203877753.1">
    <property type="nucleotide sequence ID" value="NZ_BOOK01000039.1"/>
</dbReference>
<evidence type="ECO:0000256" key="1">
    <source>
        <dbReference type="SAM" id="Phobius"/>
    </source>
</evidence>
<dbReference type="Proteomes" id="UP000634476">
    <property type="component" value="Unassembled WGS sequence"/>
</dbReference>
<gene>
    <name evidence="2" type="ORF">Pta02_54740</name>
</gene>
<accession>A0A8J3T2Z1</accession>